<evidence type="ECO:0000313" key="4">
    <source>
        <dbReference type="Proteomes" id="UP000799118"/>
    </source>
</evidence>
<feature type="compositionally biased region" description="Basic and acidic residues" evidence="1">
    <location>
        <begin position="493"/>
        <end position="502"/>
    </location>
</feature>
<sequence length="508" mass="55978">MFSLTSTIDSSSIFSPRTAELLLRTGKPKISTPGILTCTSRGIVPHLSNDNVKRTRAIRWVHVSFESFLEHSPPIPTLLQPQHGDKPRLNSFLGLDENDYLLSMSLRDPSDGREMPANTNTYVTANCIRGVRRVTPHDWQEYVRSLKPDIAFSLSDIPFTPPSYSQKRITKSIERSALWLQGLLGALSASSPMLFVQMAGGASIPARKAFSDSLLEVVHGKDADAIHPMKSLDEGVAGYVFDLVPLRLALAPDESICTLLQASLRPLPRTKPRLVTSACGPHEMLRLIRDVGVDLFDTQWAQRAADVGVALDFGFPVAIAGGQQQLHDLGYNLYDDKYRRDFTSLGIGCTCPSCSPYSIPADEIIRHSSIDAPSTTLAGAHQPYTKAYLHHLLHTHEMSAHTLLVMHNMTVMERFFEGVRDVIGGAGGSKDDFVMHVSKFIETYAEDDSESNSNPEGNVLAAARKAWREVELLRGKGRLSREAEKTNQANEMLVKEMDEKGAEGGVLD</sequence>
<evidence type="ECO:0000259" key="2">
    <source>
        <dbReference type="Pfam" id="PF01702"/>
    </source>
</evidence>
<dbReference type="InterPro" id="IPR002616">
    <property type="entry name" value="tRNA_ribo_trans-like"/>
</dbReference>
<dbReference type="PANTHER" id="PTHR46064">
    <property type="entry name" value="QUEUINE TRNA-RIBOSYLTRANSFERASE ACCESSORY SUBUNIT 2"/>
    <property type="match status" value="1"/>
</dbReference>
<proteinExistence type="predicted"/>
<reference evidence="3" key="1">
    <citation type="journal article" date="2019" name="Environ. Microbiol.">
        <title>Fungal ecological strategies reflected in gene transcription - a case study of two litter decomposers.</title>
        <authorList>
            <person name="Barbi F."/>
            <person name="Kohler A."/>
            <person name="Barry K."/>
            <person name="Baskaran P."/>
            <person name="Daum C."/>
            <person name="Fauchery L."/>
            <person name="Ihrmark K."/>
            <person name="Kuo A."/>
            <person name="LaButti K."/>
            <person name="Lipzen A."/>
            <person name="Morin E."/>
            <person name="Grigoriev I.V."/>
            <person name="Henrissat B."/>
            <person name="Lindahl B."/>
            <person name="Martin F."/>
        </authorList>
    </citation>
    <scope>NUCLEOTIDE SEQUENCE</scope>
    <source>
        <strain evidence="3">JB14</strain>
    </source>
</reference>
<dbReference type="GO" id="GO:0006400">
    <property type="term" value="P:tRNA modification"/>
    <property type="evidence" value="ECO:0007669"/>
    <property type="project" value="InterPro"/>
</dbReference>
<dbReference type="Proteomes" id="UP000799118">
    <property type="component" value="Unassembled WGS sequence"/>
</dbReference>
<dbReference type="InterPro" id="IPR050852">
    <property type="entry name" value="Queuine_tRNA-ribosyltrfase"/>
</dbReference>
<dbReference type="SUPFAM" id="SSF51713">
    <property type="entry name" value="tRNA-guanine transglycosylase"/>
    <property type="match status" value="1"/>
</dbReference>
<dbReference type="Gene3D" id="3.20.20.105">
    <property type="entry name" value="Queuine tRNA-ribosyltransferase-like"/>
    <property type="match status" value="1"/>
</dbReference>
<feature type="region of interest" description="Disordered" evidence="1">
    <location>
        <begin position="477"/>
        <end position="508"/>
    </location>
</feature>
<evidence type="ECO:0000256" key="1">
    <source>
        <dbReference type="SAM" id="MobiDB-lite"/>
    </source>
</evidence>
<dbReference type="Pfam" id="PF01702">
    <property type="entry name" value="TGT"/>
    <property type="match status" value="1"/>
</dbReference>
<dbReference type="OrthoDB" id="27601at2759"/>
<protein>
    <submittedName>
        <fullName evidence="3">tRNA-guanine transglycosylase</fullName>
    </submittedName>
</protein>
<dbReference type="AlphaFoldDB" id="A0A6A4IE68"/>
<feature type="domain" description="tRNA-guanine(15) transglycosylase-like" evidence="2">
    <location>
        <begin position="17"/>
        <end position="424"/>
    </location>
</feature>
<name>A0A6A4IE68_9AGAR</name>
<dbReference type="InterPro" id="IPR036511">
    <property type="entry name" value="TGT-like_sf"/>
</dbReference>
<dbReference type="PANTHER" id="PTHR46064:SF1">
    <property type="entry name" value="QUEUINE TRNA-RIBOSYLTRANSFERASE ACCESSORY SUBUNIT 2"/>
    <property type="match status" value="1"/>
</dbReference>
<organism evidence="3 4">
    <name type="scientific">Gymnopus androsaceus JB14</name>
    <dbReference type="NCBI Taxonomy" id="1447944"/>
    <lineage>
        <taxon>Eukaryota</taxon>
        <taxon>Fungi</taxon>
        <taxon>Dikarya</taxon>
        <taxon>Basidiomycota</taxon>
        <taxon>Agaricomycotina</taxon>
        <taxon>Agaricomycetes</taxon>
        <taxon>Agaricomycetidae</taxon>
        <taxon>Agaricales</taxon>
        <taxon>Marasmiineae</taxon>
        <taxon>Omphalotaceae</taxon>
        <taxon>Gymnopus</taxon>
    </lineage>
</organism>
<gene>
    <name evidence="3" type="ORF">BT96DRAFT_808598</name>
</gene>
<accession>A0A6A4IE68</accession>
<dbReference type="EMBL" id="ML769392">
    <property type="protein sequence ID" value="KAE9408300.1"/>
    <property type="molecule type" value="Genomic_DNA"/>
</dbReference>
<evidence type="ECO:0000313" key="3">
    <source>
        <dbReference type="EMBL" id="KAE9408300.1"/>
    </source>
</evidence>
<keyword evidence="4" id="KW-1185">Reference proteome</keyword>